<dbReference type="SUPFAM" id="SSF54495">
    <property type="entry name" value="UBC-like"/>
    <property type="match status" value="1"/>
</dbReference>
<dbReference type="Pfam" id="PF04408">
    <property type="entry name" value="WHD_HA2"/>
    <property type="match status" value="1"/>
</dbReference>
<dbReference type="InterPro" id="IPR059023">
    <property type="entry name" value="RNA_hel_CTD"/>
</dbReference>
<evidence type="ECO:0000313" key="11">
    <source>
        <dbReference type="Proteomes" id="UP000007799"/>
    </source>
</evidence>
<evidence type="ECO:0000256" key="3">
    <source>
        <dbReference type="ARBA" id="ARBA00022801"/>
    </source>
</evidence>
<keyword evidence="3" id="KW-0378">Hydrolase</keyword>
<dbReference type="eggNOG" id="KOG0920">
    <property type="taxonomic scope" value="Eukaryota"/>
</dbReference>
<evidence type="ECO:0000259" key="8">
    <source>
        <dbReference type="PROSITE" id="PS51192"/>
    </source>
</evidence>
<dbReference type="InterPro" id="IPR014001">
    <property type="entry name" value="Helicase_ATP-bd"/>
</dbReference>
<reference evidence="10" key="1">
    <citation type="submission" date="2009-08" db="EMBL/GenBank/DDBJ databases">
        <title>Annotation of Salpingoeca rosetta.</title>
        <authorList>
            <consortium name="The Broad Institute Genome Sequencing Platform"/>
            <person name="Russ C."/>
            <person name="Cuomo C."/>
            <person name="Burger G."/>
            <person name="Gray M.W."/>
            <person name="Holland P.W.H."/>
            <person name="King N."/>
            <person name="Lang F.B.F."/>
            <person name="Roger A.J."/>
            <person name="Ruiz-Trillo I."/>
            <person name="Young S.K."/>
            <person name="Zeng Q."/>
            <person name="Gargeya S."/>
            <person name="Alvarado L."/>
            <person name="Berlin A."/>
            <person name="Chapman S.B."/>
            <person name="Chen Z."/>
            <person name="Freedman E."/>
            <person name="Gellesch M."/>
            <person name="Goldberg J."/>
            <person name="Griggs A."/>
            <person name="Gujja S."/>
            <person name="Heilman E."/>
            <person name="Heiman D."/>
            <person name="Howarth C."/>
            <person name="Mehta T."/>
            <person name="Neiman D."/>
            <person name="Pearson M."/>
            <person name="Roberts A."/>
            <person name="Saif S."/>
            <person name="Shea T."/>
            <person name="Shenoy N."/>
            <person name="Sisk P."/>
            <person name="Stolte C."/>
            <person name="Sykes S."/>
            <person name="White J."/>
            <person name="Yandava C."/>
            <person name="Haas B."/>
            <person name="Nusbaum C."/>
            <person name="Birren B."/>
        </authorList>
    </citation>
    <scope>NUCLEOTIDE SEQUENCE [LARGE SCALE GENOMIC DNA]</scope>
    <source>
        <strain evidence="10">ATCC 50818</strain>
    </source>
</reference>
<dbReference type="PROSITE" id="PS50908">
    <property type="entry name" value="RWD"/>
    <property type="match status" value="1"/>
</dbReference>
<dbReference type="InterPro" id="IPR048333">
    <property type="entry name" value="HA2_WH"/>
</dbReference>
<feature type="region of interest" description="Disordered" evidence="6">
    <location>
        <begin position="415"/>
        <end position="437"/>
    </location>
</feature>
<feature type="domain" description="Helicase C-terminal" evidence="9">
    <location>
        <begin position="743"/>
        <end position="910"/>
    </location>
</feature>
<dbReference type="Proteomes" id="UP000007799">
    <property type="component" value="Unassembled WGS sequence"/>
</dbReference>
<feature type="region of interest" description="Disordered" evidence="6">
    <location>
        <begin position="1"/>
        <end position="83"/>
    </location>
</feature>
<dbReference type="FunFam" id="1.20.120.1080:FF:000002">
    <property type="entry name" value="Putative ATP-dependent RNA helicase DHX36"/>
    <property type="match status" value="1"/>
</dbReference>
<dbReference type="GO" id="GO:0005524">
    <property type="term" value="F:ATP binding"/>
    <property type="evidence" value="ECO:0007669"/>
    <property type="project" value="UniProtKB-KW"/>
</dbReference>
<dbReference type="PANTHER" id="PTHR18934:SF145">
    <property type="entry name" value="ATP-DEPENDENT RNA HELICASE DHX57-RELATED"/>
    <property type="match status" value="1"/>
</dbReference>
<dbReference type="Pfam" id="PF05773">
    <property type="entry name" value="RWD"/>
    <property type="match status" value="1"/>
</dbReference>
<dbReference type="STRING" id="946362.F2UM02"/>
<dbReference type="OMA" id="LFRVCNM"/>
<dbReference type="SUPFAM" id="SSF54768">
    <property type="entry name" value="dsRNA-binding domain-like"/>
    <property type="match status" value="1"/>
</dbReference>
<dbReference type="PROSITE" id="PS51192">
    <property type="entry name" value="HELICASE_ATP_BIND_1"/>
    <property type="match status" value="1"/>
</dbReference>
<sequence>MPPKRKKHIQRTGNAGNSKKGSKEEVMARLAQKKAQQEASKAATGDGGDDGGGFAIWGSSPADDKASSSSSKPKPIALRSDLSNWTGKRPQTLLYELCRQRKYSKPSFRPIPRDGGFICKINLFKTDPKSGEQENFYTCDKRVYSTKEEAVNMNAVACLHRINFDKPMHRVLPPGYRDYWLKLEDERKADPRSKAPRSVDPFKFKKEVEQRREKREVDKRRRERTRELDPKFSYPSISIAEDLRHRIEAAIKKVMVYSEQHGLAEMTAKLELAGNEGPSSSSSGGRGGGGGGKGRDGSRGDDQKKIVADLQKQGFLRANIEEALLYCKSRSAVLDWLCLHLPERDLPEQYRPVIMDVRTHTRDTAALAHEYRIRRLVDYGFKREHSEALLLESGERVFDALARLLANLHITADAHAHAHTKQRTRGTRDGKGDDTGDVEKRERFVREEYPFVVAPPDKRTFDPELEEQLHDEISSMQAIFEGQCHVESAEHNGTFAHTVRIDLKNIPEVPGKVSVHFFVPVGCHYPAHRPLIVVTSDKLPAHVALTMTKDANIHAKDFVGDVMMNDIASWLELHAPDYVENPPRLADLPTTRLLFCTTGVLLRQLQSDPAIHSISHIFVDEVHERSLDSDVLLARLRDVLRRRKDLKVVLMSATLDAAKFSNYFGGAPVIQIPGFTHPVKEVYLEDIYATVRPRISLPSAEKAKRSMPWTARSVAGEDACGVDDETLTRLAAVDGIDYQLIADIVQYILQHGDDGAILIFMPGMGEITRAIKTINSKCGGRVTAMPLHSSLTAQEQARIFSKAPSGMRKVIVSTNIAETSITVDDVTHVIDSGKMKENRYDAGAGMELLVETWVSRASAQQRRGRAGRVKPGTCYRCFSRRRFAKMADQQAPEVLRVPLEHLCLHIKSIGYADVTKFLSGFLDSPDASTVDQALSLLHDIGALDAHGHITALGHHLAQFPLGTRLAKLILFGAILKCVDPVVTIAACIGYKPIFVSPMDRRDEANAAKERFKTCASDHITIVNAFNAAVEVLQTEGRRGFMAFCSDNFLSHKTIMEVIDLRVQYYSVLQELGFAPSERQHKKDKIGPPGMNVHSGDEDVVMAAVFAGLYPNVVRAVLPTGTYTKVEGGTVRKDDEAKAIRLFPKETGRLFFHPSSILFHHTKFPRQYLVYTDKVKTSKVFIRDVSLVSTCAALLFSSDIEIDHDNGLLLVDDWMKFRASARVGVLASKLKAAFEALLAIKLEDPHEEIEKSEIFDLFCRLIKSG</sequence>
<evidence type="ECO:0000259" key="9">
    <source>
        <dbReference type="PROSITE" id="PS51194"/>
    </source>
</evidence>
<dbReference type="InterPro" id="IPR027417">
    <property type="entry name" value="P-loop_NTPase"/>
</dbReference>
<dbReference type="Pfam" id="PF07717">
    <property type="entry name" value="OB_NTP_bind"/>
    <property type="match status" value="1"/>
</dbReference>
<feature type="region of interest" description="Disordered" evidence="6">
    <location>
        <begin position="273"/>
        <end position="302"/>
    </location>
</feature>
<dbReference type="PROSITE" id="PS00690">
    <property type="entry name" value="DEAH_ATP_HELICASE"/>
    <property type="match status" value="1"/>
</dbReference>
<feature type="compositionally biased region" description="Basic and acidic residues" evidence="6">
    <location>
        <begin position="426"/>
        <end position="437"/>
    </location>
</feature>
<dbReference type="Pfam" id="PF24385">
    <property type="entry name" value="DSRM_DHX29"/>
    <property type="match status" value="1"/>
</dbReference>
<dbReference type="InterPro" id="IPR002464">
    <property type="entry name" value="DNA/RNA_helicase_DEAH_CS"/>
</dbReference>
<keyword evidence="11" id="KW-1185">Reference proteome</keyword>
<dbReference type="KEGG" id="sre:PTSG_09027"/>
<dbReference type="PANTHER" id="PTHR18934">
    <property type="entry name" value="ATP-DEPENDENT RNA HELICASE"/>
    <property type="match status" value="1"/>
</dbReference>
<dbReference type="AlphaFoldDB" id="F2UM02"/>
<dbReference type="Gene3D" id="3.10.110.10">
    <property type="entry name" value="Ubiquitin Conjugating Enzyme"/>
    <property type="match status" value="1"/>
</dbReference>
<evidence type="ECO:0000256" key="5">
    <source>
        <dbReference type="ARBA" id="ARBA00022840"/>
    </source>
</evidence>
<evidence type="ECO:0000256" key="2">
    <source>
        <dbReference type="ARBA" id="ARBA00022741"/>
    </source>
</evidence>
<dbReference type="InterPro" id="IPR056890">
    <property type="entry name" value="UBA_DHX29-like"/>
</dbReference>
<proteinExistence type="predicted"/>
<dbReference type="InterPro" id="IPR001650">
    <property type="entry name" value="Helicase_C-like"/>
</dbReference>
<accession>F2UM02</accession>
<dbReference type="Pfam" id="PF21010">
    <property type="entry name" value="HA2_C"/>
    <property type="match status" value="1"/>
</dbReference>
<dbReference type="PROSITE" id="PS51194">
    <property type="entry name" value="HELICASE_CTER"/>
    <property type="match status" value="1"/>
</dbReference>
<dbReference type="Pfam" id="PF24899">
    <property type="entry name" value="UBA_DHX29"/>
    <property type="match status" value="1"/>
</dbReference>
<dbReference type="InterPro" id="IPR016135">
    <property type="entry name" value="UBQ-conjugating_enzyme/RWD"/>
</dbReference>
<feature type="compositionally biased region" description="Basic and acidic residues" evidence="6">
    <location>
        <begin position="293"/>
        <end position="302"/>
    </location>
</feature>
<dbReference type="EC" id="3.6.4.13" evidence="1"/>
<feature type="domain" description="Helicase ATP-binding" evidence="8">
    <location>
        <begin position="564"/>
        <end position="673"/>
    </location>
</feature>
<dbReference type="InterPro" id="IPR011709">
    <property type="entry name" value="DEAD-box_helicase_OB_fold"/>
</dbReference>
<dbReference type="Pfam" id="PF00271">
    <property type="entry name" value="Helicase_C"/>
    <property type="match status" value="1"/>
</dbReference>
<evidence type="ECO:0000256" key="6">
    <source>
        <dbReference type="SAM" id="MobiDB-lite"/>
    </source>
</evidence>
<dbReference type="Gene3D" id="3.40.50.300">
    <property type="entry name" value="P-loop containing nucleotide triphosphate hydrolases"/>
    <property type="match status" value="2"/>
</dbReference>
<dbReference type="CDD" id="cd18791">
    <property type="entry name" value="SF2_C_RHA"/>
    <property type="match status" value="1"/>
</dbReference>
<keyword evidence="2" id="KW-0547">Nucleotide-binding</keyword>
<dbReference type="GO" id="GO:0003724">
    <property type="term" value="F:RNA helicase activity"/>
    <property type="evidence" value="ECO:0007669"/>
    <property type="project" value="UniProtKB-EC"/>
</dbReference>
<dbReference type="SMART" id="SM00490">
    <property type="entry name" value="HELICc"/>
    <property type="match status" value="1"/>
</dbReference>
<dbReference type="GeneID" id="16070382"/>
<dbReference type="InterPro" id="IPR056328">
    <property type="entry name" value="DSRM_DHX29"/>
</dbReference>
<protein>
    <recommendedName>
        <fullName evidence="1">RNA helicase</fullName>
        <ecNumber evidence="1">3.6.4.13</ecNumber>
    </recommendedName>
</protein>
<dbReference type="GO" id="GO:0016787">
    <property type="term" value="F:hydrolase activity"/>
    <property type="evidence" value="ECO:0007669"/>
    <property type="project" value="UniProtKB-KW"/>
</dbReference>
<gene>
    <name evidence="10" type="ORF">PTSG_09027</name>
</gene>
<keyword evidence="5" id="KW-0067">ATP-binding</keyword>
<name>F2UM02_SALR5</name>
<evidence type="ECO:0000259" key="7">
    <source>
        <dbReference type="PROSITE" id="PS50908"/>
    </source>
</evidence>
<dbReference type="InParanoid" id="F2UM02"/>
<feature type="region of interest" description="Disordered" evidence="6">
    <location>
        <begin position="190"/>
        <end position="228"/>
    </location>
</feature>
<evidence type="ECO:0000256" key="1">
    <source>
        <dbReference type="ARBA" id="ARBA00012552"/>
    </source>
</evidence>
<dbReference type="Pfam" id="PF26026">
    <property type="entry name" value="RNA_hel_CTD"/>
    <property type="match status" value="1"/>
</dbReference>
<dbReference type="Gene3D" id="1.20.120.1080">
    <property type="match status" value="1"/>
</dbReference>
<dbReference type="InterPro" id="IPR007502">
    <property type="entry name" value="Helicase-assoc_dom"/>
</dbReference>
<evidence type="ECO:0000256" key="4">
    <source>
        <dbReference type="ARBA" id="ARBA00022806"/>
    </source>
</evidence>
<dbReference type="InterPro" id="IPR006575">
    <property type="entry name" value="RWD_dom"/>
</dbReference>
<dbReference type="EMBL" id="GL832981">
    <property type="protein sequence ID" value="EGD78151.1"/>
    <property type="molecule type" value="Genomic_DNA"/>
</dbReference>
<keyword evidence="4" id="KW-0347">Helicase</keyword>
<feature type="compositionally biased region" description="Basic residues" evidence="6">
    <location>
        <begin position="1"/>
        <end position="10"/>
    </location>
</feature>
<feature type="domain" description="RWD" evidence="7">
    <location>
        <begin position="471"/>
        <end position="578"/>
    </location>
</feature>
<feature type="compositionally biased region" description="Low complexity" evidence="6">
    <location>
        <begin position="33"/>
        <end position="43"/>
    </location>
</feature>
<dbReference type="OrthoDB" id="5600252at2759"/>
<organism evidence="11">
    <name type="scientific">Salpingoeca rosetta (strain ATCC 50818 / BSB-021)</name>
    <dbReference type="NCBI Taxonomy" id="946362"/>
    <lineage>
        <taxon>Eukaryota</taxon>
        <taxon>Choanoflagellata</taxon>
        <taxon>Craspedida</taxon>
        <taxon>Salpingoecidae</taxon>
        <taxon>Salpingoeca</taxon>
    </lineage>
</organism>
<dbReference type="CDD" id="cd17917">
    <property type="entry name" value="DEXHc_RHA-like"/>
    <property type="match status" value="1"/>
</dbReference>
<dbReference type="RefSeq" id="XP_004989827.1">
    <property type="nucleotide sequence ID" value="XM_004989770.1"/>
</dbReference>
<dbReference type="SUPFAM" id="SSF52540">
    <property type="entry name" value="P-loop containing nucleoside triphosphate hydrolases"/>
    <property type="match status" value="2"/>
</dbReference>
<feature type="compositionally biased region" description="Basic and acidic residues" evidence="6">
    <location>
        <begin position="200"/>
        <end position="228"/>
    </location>
</feature>
<evidence type="ECO:0000313" key="10">
    <source>
        <dbReference type="EMBL" id="EGD78151.1"/>
    </source>
</evidence>
<dbReference type="SMART" id="SM00847">
    <property type="entry name" value="HA2"/>
    <property type="match status" value="1"/>
</dbReference>
<dbReference type="GO" id="GO:0003723">
    <property type="term" value="F:RNA binding"/>
    <property type="evidence" value="ECO:0007669"/>
    <property type="project" value="TreeGrafter"/>
</dbReference>